<feature type="domain" description="Integrase catalytic" evidence="2">
    <location>
        <begin position="278"/>
        <end position="496"/>
    </location>
</feature>
<proteinExistence type="predicted"/>
<evidence type="ECO:0000313" key="4">
    <source>
        <dbReference type="Proteomes" id="UP000012589"/>
    </source>
</evidence>
<dbReference type="STRING" id="1235802.C823_06061"/>
<organism evidence="3 4">
    <name type="scientific">Eubacterium plexicaudatum ASF492</name>
    <dbReference type="NCBI Taxonomy" id="1235802"/>
    <lineage>
        <taxon>Bacteria</taxon>
        <taxon>Bacillati</taxon>
        <taxon>Bacillota</taxon>
        <taxon>Clostridia</taxon>
        <taxon>Eubacteriales</taxon>
        <taxon>Eubacteriaceae</taxon>
        <taxon>Eubacterium</taxon>
    </lineage>
</organism>
<dbReference type="InterPro" id="IPR012337">
    <property type="entry name" value="RNaseH-like_sf"/>
</dbReference>
<dbReference type="GO" id="GO:0015074">
    <property type="term" value="P:DNA integration"/>
    <property type="evidence" value="ECO:0007669"/>
    <property type="project" value="InterPro"/>
</dbReference>
<dbReference type="InterPro" id="IPR001584">
    <property type="entry name" value="Integrase_cat-core"/>
</dbReference>
<dbReference type="PROSITE" id="PS50994">
    <property type="entry name" value="INTEGRASE"/>
    <property type="match status" value="1"/>
</dbReference>
<dbReference type="InterPro" id="IPR036397">
    <property type="entry name" value="RNaseH_sf"/>
</dbReference>
<dbReference type="Proteomes" id="UP000012589">
    <property type="component" value="Unassembled WGS sequence"/>
</dbReference>
<dbReference type="GO" id="GO:0003676">
    <property type="term" value="F:nucleic acid binding"/>
    <property type="evidence" value="ECO:0007669"/>
    <property type="project" value="InterPro"/>
</dbReference>
<dbReference type="InterPro" id="IPR015378">
    <property type="entry name" value="Transposase-like_Mu_C"/>
</dbReference>
<dbReference type="EMBL" id="AQFT01000212">
    <property type="protein sequence ID" value="EMZ17294.1"/>
    <property type="molecule type" value="Genomic_DNA"/>
</dbReference>
<sequence length="730" mass="83768">MAQEIYVNEIIRDVVHEKTYRVLWISMPVSFLYWISMDNTERIPKKLDVAEVREGLESGDYVASGETENSLIVEDELADEAKTHRDRIWNMLKDALEKEPDIYEPKPRAALLRMVAQENSMRANNLYPYLAKYWKRGKTPNAFLPDYRNCGRSRDYEKGGYKRLGRPPRNGHGFGKVLEEEDFHNFDKAVRKYYLTRREMTFRSVYERLLADSYTVEVTNEQGVSSLQLLPEDEIPSIAQFRYWYQKNKNLKTEIQKRKSETKYNLTSRSILGKSDYGLMGPGSQYQIDATVGDIYLVSQFDRSNIIGRPVMYFVIDAFSRMVTGMYVGLEGPSWVGAMMAIANAASDKTAYCREYGISITEEEWPCHHIPSAILGDRGEMESRNADNLVSMLGIRIENTPPYRADLKGIIEQHFRTVNANATVMLPGRVKPDMAERGGKDYRLDAKLDIRQFTAVIIKCILYYNNSHYMDSFEKSRQMMEAGVEAIPVKLWNWGIRYCSGALRVMPEEKVRLALMPTENATATSQGLRFKGLYYSSKELADGLWFEKARSKGSYRVKVSYDPRDMGEIYAWDKADGTPILCSLLDWEGKYSGKQLGEIQYEHEKEKMEKKRHQAKETEAKINLGKEIDSIIEEAEQMAEPAEGRSKAERLSGMKQNRRDEREYLKKKEAFTGGSKEASEPQCRQSSEEVSPVLQMIKRKMEGRIKDESLYGKGTLPGTGNTGISGEPHD</sequence>
<feature type="compositionally biased region" description="Basic and acidic residues" evidence="1">
    <location>
        <begin position="642"/>
        <end position="670"/>
    </location>
</feature>
<dbReference type="PATRIC" id="fig|1235802.3.peg.6402"/>
<feature type="region of interest" description="Disordered" evidence="1">
    <location>
        <begin position="638"/>
        <end position="730"/>
    </location>
</feature>
<dbReference type="AlphaFoldDB" id="N1ZY83"/>
<dbReference type="Gene3D" id="3.30.420.10">
    <property type="entry name" value="Ribonuclease H-like superfamily/Ribonuclease H"/>
    <property type="match status" value="1"/>
</dbReference>
<reference evidence="3 4" key="1">
    <citation type="journal article" date="2014" name="Genome Announc.">
        <title>Draft genome sequences of the altered schaedler flora, a defined bacterial community from gnotobiotic mice.</title>
        <authorList>
            <person name="Wannemuehler M.J."/>
            <person name="Overstreet A.M."/>
            <person name="Ward D.V."/>
            <person name="Phillips G.J."/>
        </authorList>
    </citation>
    <scope>NUCLEOTIDE SEQUENCE [LARGE SCALE GENOMIC DNA]</scope>
    <source>
        <strain evidence="3 4">ASF492</strain>
    </source>
</reference>
<feature type="compositionally biased region" description="Basic and acidic residues" evidence="1">
    <location>
        <begin position="699"/>
        <end position="710"/>
    </location>
</feature>
<comment type="caution">
    <text evidence="3">The sequence shown here is derived from an EMBL/GenBank/DDBJ whole genome shotgun (WGS) entry which is preliminary data.</text>
</comment>
<keyword evidence="4" id="KW-1185">Reference proteome</keyword>
<name>N1ZY83_9FIRM</name>
<dbReference type="Pfam" id="PF09299">
    <property type="entry name" value="Mu-transpos_C"/>
    <property type="match status" value="1"/>
</dbReference>
<evidence type="ECO:0000259" key="2">
    <source>
        <dbReference type="PROSITE" id="PS50994"/>
    </source>
</evidence>
<gene>
    <name evidence="3" type="ORF">C823_06061</name>
</gene>
<accession>N1ZY83</accession>
<dbReference type="eggNOG" id="COG2801">
    <property type="taxonomic scope" value="Bacteria"/>
</dbReference>
<evidence type="ECO:0000256" key="1">
    <source>
        <dbReference type="SAM" id="MobiDB-lite"/>
    </source>
</evidence>
<evidence type="ECO:0000313" key="3">
    <source>
        <dbReference type="EMBL" id="EMZ17294.1"/>
    </source>
</evidence>
<dbReference type="HOGENOM" id="CLU_019011_1_1_9"/>
<dbReference type="SUPFAM" id="SSF53098">
    <property type="entry name" value="Ribonuclease H-like"/>
    <property type="match status" value="1"/>
</dbReference>
<dbReference type="OrthoDB" id="501284at2"/>
<protein>
    <recommendedName>
        <fullName evidence="2">Integrase catalytic domain-containing protein</fullName>
    </recommendedName>
</protein>